<dbReference type="SUPFAM" id="SSF140924">
    <property type="entry name" value="Duffy binding domain-like"/>
    <property type="match status" value="2"/>
</dbReference>
<gene>
    <name evidence="4" type="ORF">PFTANZ_05836</name>
</gene>
<evidence type="ECO:0000313" key="5">
    <source>
        <dbReference type="Proteomes" id="UP000030708"/>
    </source>
</evidence>
<feature type="domain" description="Duffy-binding-like" evidence="3">
    <location>
        <begin position="1"/>
        <end position="132"/>
    </location>
</feature>
<dbReference type="Pfam" id="PF18562">
    <property type="entry name" value="CIDR1_gamma"/>
    <property type="match status" value="1"/>
</dbReference>
<feature type="domain" description="Cysteine-rich interdomain region 1 gamma" evidence="2">
    <location>
        <begin position="182"/>
        <end position="232"/>
    </location>
</feature>
<dbReference type="Gene3D" id="1.20.58.830">
    <property type="match status" value="1"/>
</dbReference>
<dbReference type="Gene3D" id="1.20.58.1930">
    <property type="match status" value="1"/>
</dbReference>
<proteinExistence type="predicted"/>
<dbReference type="InterPro" id="IPR054595">
    <property type="entry name" value="DBL_C"/>
</dbReference>
<evidence type="ECO:0000313" key="4">
    <source>
        <dbReference type="EMBL" id="ETW33445.1"/>
    </source>
</evidence>
<evidence type="ECO:0000259" key="3">
    <source>
        <dbReference type="Pfam" id="PF22672"/>
    </source>
</evidence>
<dbReference type="InterPro" id="IPR004258">
    <property type="entry name" value="DBL"/>
</dbReference>
<reference evidence="4 5" key="1">
    <citation type="submission" date="2013-02" db="EMBL/GenBank/DDBJ databases">
        <title>The Genome Annotation of Plasmodium falciparum Tanzania (2000708).</title>
        <authorList>
            <consortium name="The Broad Institute Genome Sequencing Platform"/>
            <consortium name="The Broad Institute Genome Sequencing Center for Infectious Disease"/>
            <person name="Neafsey D."/>
            <person name="Hoffman S."/>
            <person name="Volkman S."/>
            <person name="Rosenthal P."/>
            <person name="Walker B."/>
            <person name="Young S.K."/>
            <person name="Zeng Q."/>
            <person name="Gargeya S."/>
            <person name="Fitzgerald M."/>
            <person name="Haas B."/>
            <person name="Abouelleil A."/>
            <person name="Allen A.W."/>
            <person name="Alvarado L."/>
            <person name="Arachchi H.M."/>
            <person name="Berlin A.M."/>
            <person name="Chapman S.B."/>
            <person name="Gainer-Dewar J."/>
            <person name="Goldberg J."/>
            <person name="Griggs A."/>
            <person name="Gujja S."/>
            <person name="Hansen M."/>
            <person name="Howarth C."/>
            <person name="Imamovic A."/>
            <person name="Ireland A."/>
            <person name="Larimer J."/>
            <person name="McCowan C."/>
            <person name="Murphy C."/>
            <person name="Pearson M."/>
            <person name="Poon T.W."/>
            <person name="Priest M."/>
            <person name="Roberts A."/>
            <person name="Saif S."/>
            <person name="Shea T."/>
            <person name="Sisk P."/>
            <person name="Sykes S."/>
            <person name="Wortman J."/>
            <person name="Nusbaum C."/>
            <person name="Birren B."/>
        </authorList>
    </citation>
    <scope>NUCLEOTIDE SEQUENCE [LARGE SCALE GENOMIC DNA]</scope>
    <source>
        <strain evidence="5">Tanzania (2000708)</strain>
    </source>
</reference>
<protein>
    <recommendedName>
        <fullName evidence="6">Duffy-binding-like domain-containing protein</fullName>
    </recommendedName>
</protein>
<feature type="non-terminal residue" evidence="4">
    <location>
        <position position="1"/>
    </location>
</feature>
<name>A0A024VYY0_PLAFA</name>
<evidence type="ECO:0000259" key="1">
    <source>
        <dbReference type="Pfam" id="PF03011"/>
    </source>
</evidence>
<sequence>DCRGKEGDKKNCSGDGLRCDEKVPENEKIYEGFHCPSCANSCRFYKKWIEGKKIEFHKQSNAYSNQKEKAESNNGATNNKEFLEKLKQYESIHLFLDSLKNGPCKNNNDESGTVKTENSHIKFDDAKTFVHTNLCDPCSKFKIKCENGYCSGGDGDTKEKCDGKTDISAEDIETIGKSPAELIMRISDNGSNGFEGDGLQQACGSANIFKGIREDKWKCRNVCGVHICKRENEGDKKYITMKELLKRWLEYFFQDYNRIQKKLKPCTKNDKGSKCIKGCVEKWIEEKRKEWKTINDNYLKKYKSGDDGGNNLTNFLEQLQSLTELDKVMQPCESLDKFKALLKCNDTDSSKK</sequence>
<dbReference type="Pfam" id="PF03011">
    <property type="entry name" value="PFEMP"/>
    <property type="match status" value="1"/>
</dbReference>
<evidence type="ECO:0000259" key="2">
    <source>
        <dbReference type="Pfam" id="PF18562"/>
    </source>
</evidence>
<evidence type="ECO:0008006" key="6">
    <source>
        <dbReference type="Google" id="ProtNLM"/>
    </source>
</evidence>
<dbReference type="Proteomes" id="UP000030708">
    <property type="component" value="Unassembled WGS sequence"/>
</dbReference>
<dbReference type="EMBL" id="KI926615">
    <property type="protein sequence ID" value="ETW33445.1"/>
    <property type="molecule type" value="Genomic_DNA"/>
</dbReference>
<dbReference type="AlphaFoldDB" id="A0A024VYY0"/>
<dbReference type="InterPro" id="IPR041480">
    <property type="entry name" value="CIDR1_gamma"/>
</dbReference>
<dbReference type="Pfam" id="PF22672">
    <property type="entry name" value="DBL_C"/>
    <property type="match status" value="1"/>
</dbReference>
<feature type="non-terminal residue" evidence="4">
    <location>
        <position position="352"/>
    </location>
</feature>
<reference evidence="4 5" key="2">
    <citation type="submission" date="2013-02" db="EMBL/GenBank/DDBJ databases">
        <title>The Genome Sequence of Plasmodium falciparum Tanzania (2000708).</title>
        <authorList>
            <consortium name="The Broad Institute Genome Sequencing Platform"/>
            <consortium name="The Broad Institute Genome Sequencing Center for Infectious Disease"/>
            <person name="Neafsey D."/>
            <person name="Cheeseman I."/>
            <person name="Volkman S."/>
            <person name="Adams J."/>
            <person name="Walker B."/>
            <person name="Young S.K."/>
            <person name="Zeng Q."/>
            <person name="Gargeya S."/>
            <person name="Fitzgerald M."/>
            <person name="Haas B."/>
            <person name="Abouelleil A."/>
            <person name="Alvarado L."/>
            <person name="Arachchi H.M."/>
            <person name="Berlin A.M."/>
            <person name="Chapman S.B."/>
            <person name="Dewar J."/>
            <person name="Goldberg J."/>
            <person name="Griggs A."/>
            <person name="Gujja S."/>
            <person name="Hansen M."/>
            <person name="Howarth C."/>
            <person name="Imamovic A."/>
            <person name="Larimer J."/>
            <person name="McCowan C."/>
            <person name="Murphy C."/>
            <person name="Neiman D."/>
            <person name="Pearson M."/>
            <person name="Priest M."/>
            <person name="Roberts A."/>
            <person name="Saif S."/>
            <person name="Shea T."/>
            <person name="Sisk P."/>
            <person name="Sykes S."/>
            <person name="Wortman J."/>
            <person name="Nusbaum C."/>
            <person name="Birren B."/>
        </authorList>
    </citation>
    <scope>NUCLEOTIDE SEQUENCE [LARGE SCALE GENOMIC DNA]</scope>
    <source>
        <strain evidence="5">Tanzania (2000708)</strain>
    </source>
</reference>
<organism evidence="4 5">
    <name type="scientific">Plasmodium falciparum Tanzania</name>
    <name type="common">2000708</name>
    <dbReference type="NCBI Taxonomy" id="1036725"/>
    <lineage>
        <taxon>Eukaryota</taxon>
        <taxon>Sar</taxon>
        <taxon>Alveolata</taxon>
        <taxon>Apicomplexa</taxon>
        <taxon>Aconoidasida</taxon>
        <taxon>Haemosporida</taxon>
        <taxon>Plasmodiidae</taxon>
        <taxon>Plasmodium</taxon>
        <taxon>Plasmodium (Laverania)</taxon>
    </lineage>
</organism>
<feature type="domain" description="Duffy-binding-like" evidence="1">
    <location>
        <begin position="244"/>
        <end position="350"/>
    </location>
</feature>
<accession>A0A024VYY0</accession>